<evidence type="ECO:0000313" key="2">
    <source>
        <dbReference type="Proteomes" id="UP000297866"/>
    </source>
</evidence>
<dbReference type="OrthoDB" id="3515986at2"/>
<organism evidence="1 2">
    <name type="scientific">Cryobacterium tagatosivorans</name>
    <dbReference type="NCBI Taxonomy" id="1259199"/>
    <lineage>
        <taxon>Bacteria</taxon>
        <taxon>Bacillati</taxon>
        <taxon>Actinomycetota</taxon>
        <taxon>Actinomycetes</taxon>
        <taxon>Micrococcales</taxon>
        <taxon>Microbacteriaceae</taxon>
        <taxon>Cryobacterium</taxon>
    </lineage>
</organism>
<protein>
    <submittedName>
        <fullName evidence="1">Uncharacterized protein</fullName>
    </submittedName>
</protein>
<dbReference type="EMBL" id="SOEZ01000007">
    <property type="protein sequence ID" value="TFB56386.1"/>
    <property type="molecule type" value="Genomic_DNA"/>
</dbReference>
<evidence type="ECO:0000313" key="1">
    <source>
        <dbReference type="EMBL" id="TFB56386.1"/>
    </source>
</evidence>
<name>A0A4R8UKU1_9MICO</name>
<keyword evidence="2" id="KW-1185">Reference proteome</keyword>
<reference evidence="1 2" key="1">
    <citation type="submission" date="2019-03" db="EMBL/GenBank/DDBJ databases">
        <title>Genomics of glacier-inhabiting Cryobacterium strains.</title>
        <authorList>
            <person name="Liu Q."/>
            <person name="Xin Y.-H."/>
        </authorList>
    </citation>
    <scope>NUCLEOTIDE SEQUENCE [LARGE SCALE GENOMIC DNA]</scope>
    <source>
        <strain evidence="1 2">Sr47</strain>
    </source>
</reference>
<dbReference type="Proteomes" id="UP000297866">
    <property type="component" value="Unassembled WGS sequence"/>
</dbReference>
<dbReference type="AlphaFoldDB" id="A0A4R8UKU1"/>
<sequence>MALRLEDARYGAERSRRLLITTIVALGGHADAMTVVGAHAVHVWVQKKWGPIDMESTRDGDLAINPVLIAEDPKIMEIMAQIGLEPARPERPGIYGYVSERGLPWDQRTTVDLLVPETYAGSKGRSARIPGQKSATTRAYGLELAIHDRTLTKISTTDGEPKLSVDVHVAGPAALLIAKAHKVSERLADLGKRPDRLRPKDSGDIALLMMVTDGADMAESMMKHVARSPEIRAVVNDGAQYLVDMYAAANDTIVREHMADSLSARFPESTVLDAIDVWLASFSANFDRSVA</sequence>
<comment type="caution">
    <text evidence="1">The sequence shown here is derived from an EMBL/GenBank/DDBJ whole genome shotgun (WGS) entry which is preliminary data.</text>
</comment>
<dbReference type="RefSeq" id="WP_134487096.1">
    <property type="nucleotide sequence ID" value="NZ_SOEZ01000007.1"/>
</dbReference>
<proteinExistence type="predicted"/>
<accession>A0A4R8UKU1</accession>
<gene>
    <name evidence="1" type="ORF">E3O23_01240</name>
</gene>